<evidence type="ECO:0000313" key="2">
    <source>
        <dbReference type="Proteomes" id="UP000612456"/>
    </source>
</evidence>
<dbReference type="SUPFAM" id="SSF52467">
    <property type="entry name" value="DHS-like NAD/FAD-binding domain"/>
    <property type="match status" value="1"/>
</dbReference>
<accession>A0A916ZIS6</accession>
<name>A0A916ZIS6_9BACL</name>
<organism evidence="1 2">
    <name type="scientific">Paenibacillus nasutitermitis</name>
    <dbReference type="NCBI Taxonomy" id="1652958"/>
    <lineage>
        <taxon>Bacteria</taxon>
        <taxon>Bacillati</taxon>
        <taxon>Bacillota</taxon>
        <taxon>Bacilli</taxon>
        <taxon>Bacillales</taxon>
        <taxon>Paenibacillaceae</taxon>
        <taxon>Paenibacillus</taxon>
    </lineage>
</organism>
<dbReference type="InterPro" id="IPR027417">
    <property type="entry name" value="P-loop_NTPase"/>
</dbReference>
<protein>
    <recommendedName>
        <fullName evidence="3">SIR2-like domain-containing protein</fullName>
    </recommendedName>
</protein>
<gene>
    <name evidence="1" type="ORF">GCM10010911_68970</name>
</gene>
<keyword evidence="2" id="KW-1185">Reference proteome</keyword>
<dbReference type="SUPFAM" id="SSF52540">
    <property type="entry name" value="P-loop containing nucleoside triphosphate hydrolases"/>
    <property type="match status" value="1"/>
</dbReference>
<dbReference type="Proteomes" id="UP000612456">
    <property type="component" value="Unassembled WGS sequence"/>
</dbReference>
<dbReference type="Gene3D" id="3.40.50.300">
    <property type="entry name" value="P-loop containing nucleotide triphosphate hydrolases"/>
    <property type="match status" value="1"/>
</dbReference>
<evidence type="ECO:0008006" key="3">
    <source>
        <dbReference type="Google" id="ProtNLM"/>
    </source>
</evidence>
<comment type="caution">
    <text evidence="1">The sequence shown here is derived from an EMBL/GenBank/DDBJ whole genome shotgun (WGS) entry which is preliminary data.</text>
</comment>
<dbReference type="AlphaFoldDB" id="A0A916ZIS6"/>
<reference evidence="1" key="1">
    <citation type="journal article" date="2014" name="Int. J. Syst. Evol. Microbiol.">
        <title>Complete genome sequence of Corynebacterium casei LMG S-19264T (=DSM 44701T), isolated from a smear-ripened cheese.</title>
        <authorList>
            <consortium name="US DOE Joint Genome Institute (JGI-PGF)"/>
            <person name="Walter F."/>
            <person name="Albersmeier A."/>
            <person name="Kalinowski J."/>
            <person name="Ruckert C."/>
        </authorList>
    </citation>
    <scope>NUCLEOTIDE SEQUENCE</scope>
    <source>
        <strain evidence="1">CGMCC 1.15178</strain>
    </source>
</reference>
<dbReference type="EMBL" id="BMHP01000014">
    <property type="protein sequence ID" value="GGE00257.1"/>
    <property type="molecule type" value="Genomic_DNA"/>
</dbReference>
<dbReference type="RefSeq" id="WP_189000245.1">
    <property type="nucleotide sequence ID" value="NZ_BMHP01000014.1"/>
</dbReference>
<reference evidence="1" key="2">
    <citation type="submission" date="2020-09" db="EMBL/GenBank/DDBJ databases">
        <authorList>
            <person name="Sun Q."/>
            <person name="Zhou Y."/>
        </authorList>
    </citation>
    <scope>NUCLEOTIDE SEQUENCE</scope>
    <source>
        <strain evidence="1">CGMCC 1.15178</strain>
    </source>
</reference>
<dbReference type="Pfam" id="PF13289">
    <property type="entry name" value="SIR2_2"/>
    <property type="match status" value="1"/>
</dbReference>
<evidence type="ECO:0000313" key="1">
    <source>
        <dbReference type="EMBL" id="GGE00257.1"/>
    </source>
</evidence>
<sequence length="1186" mass="139434">MEIKTKIVEAIQNDKLVFFIGSGFSRPLGFPNWTELVREILMELSKEEPSYANMIEILDMRFFSEIEILEKIKHKKADVYRVLDRVIDVQLNDSEKLLLHKKLGKVSSKIITTNYDKALETATGFKKIQFDNTFHIANLPSHNNYILKLHGCIEDPRKCVLFAEDYHNLYKNDSAAIERLKSIIADQTIVFIGFSFTDPYVRREFEYINNVYKGLSEKHYIVTTDKTMSQEYDLEPIIITDWDEGLSGFLDSLYEHKLSFQEVSVGNTVVASQYIQSDPIRIEKSKVAILIASPIDAEVNYYFDKIINGFNRNALVIDLYYFSEENLRELEGYNYIFIFTKLIQNKIVIEDYYLKSKLVTLLYLEQNLAYQEGLKGLFVVTDKVAKWNQENISIPLVNVWDIDLNSLVFKIFRKGKIDEFQDSIIYNADKLVLQKVEKGNADIKVINRQDKSKLSESIDAKNLSSFVGRTTDLEDIVRKILETNEKILTIKGSGGIGKTTIVKKAALEMYNRGYFPDGVYFIDCEFIDNYKTFEYKITQCFGLDSSINFKEHIIQNNMKTNSLIILDNFEPMLYIEHAEEIREIIHFICEFSTVVVTSREWIGFEYEQRHELRSFISEEALGLFQTFYTTSIKDTDMKILKEDILEDLLNNNPLAIKIVARNLPKGKSLSILREELATDFFNTIDTDYSDIFDGAVDKNIERSRSLYQSISYSFKKLTPKEKILFETLSLFPDGIHMHSIKAFFAKDQYKKDINKITDKEINGLENKSLIEINKGFIRLQSILGRFAEYQFNNRTSNEKAWYYKRAYQFNYELIFFLHTLSQEAVTESLHIFDKNSENFLKSMHYISDVESDKADKLEYILVVENFFSRLEQRTNFYIALKKLKGRFTDVEYGELFIDILITSSMYYEGRFEESYNKLNSLLPMENLKNINLETKFGKNLMLDVISVYKYKNAFEIIEYLLDVDFYKYNTTPLHDNLLFLIGQYNLSRLFITRKAFYYFEMSYNLGELEVSELDEYINGLYQKQYLQILQANYLKAKLGRINKEQINKLVVTNPYTQGLKLVMQAFLETDDDKASELYESAINRLEHISYYQVEAVYFYVIHLKKINSVKSTEWFDLGMSLSQKHKYHFQIHQFNNLNLDTPLPYDEEIYEFPLKENIMLYLSEFSKRHKDNDKIRIFEQRDKVKQ</sequence>
<dbReference type="GO" id="GO:0043531">
    <property type="term" value="F:ADP binding"/>
    <property type="evidence" value="ECO:0007669"/>
    <property type="project" value="InterPro"/>
</dbReference>
<proteinExistence type="predicted"/>
<dbReference type="InterPro" id="IPR029035">
    <property type="entry name" value="DHS-like_NAD/FAD-binding_dom"/>
</dbReference>
<dbReference type="PANTHER" id="PTHR47691">
    <property type="entry name" value="REGULATOR-RELATED"/>
    <property type="match status" value="1"/>
</dbReference>
<dbReference type="PANTHER" id="PTHR47691:SF3">
    <property type="entry name" value="HTH-TYPE TRANSCRIPTIONAL REGULATOR RV0890C-RELATED"/>
    <property type="match status" value="1"/>
</dbReference>